<dbReference type="InterPro" id="IPR006001">
    <property type="entry name" value="Therm_gnt_kin"/>
</dbReference>
<keyword evidence="6 10" id="KW-0418">Kinase</keyword>
<comment type="catalytic activity">
    <reaction evidence="9 10">
        <text>D-gluconate + ATP = 6-phospho-D-gluconate + ADP + H(+)</text>
        <dbReference type="Rhea" id="RHEA:19433"/>
        <dbReference type="ChEBI" id="CHEBI:15378"/>
        <dbReference type="ChEBI" id="CHEBI:18391"/>
        <dbReference type="ChEBI" id="CHEBI:30616"/>
        <dbReference type="ChEBI" id="CHEBI:58759"/>
        <dbReference type="ChEBI" id="CHEBI:456216"/>
        <dbReference type="EC" id="2.7.1.12"/>
    </reaction>
</comment>
<dbReference type="Pfam" id="PF01202">
    <property type="entry name" value="SKI"/>
    <property type="match status" value="1"/>
</dbReference>
<dbReference type="PANTHER" id="PTHR43442">
    <property type="entry name" value="GLUCONOKINASE-RELATED"/>
    <property type="match status" value="1"/>
</dbReference>
<comment type="similarity">
    <text evidence="2 10">Belongs to the gluconokinase GntK/GntV family.</text>
</comment>
<dbReference type="InterPro" id="IPR027417">
    <property type="entry name" value="P-loop_NTPase"/>
</dbReference>
<dbReference type="eggNOG" id="COG3265">
    <property type="taxonomic scope" value="Bacteria"/>
</dbReference>
<evidence type="ECO:0000256" key="4">
    <source>
        <dbReference type="ARBA" id="ARBA00022679"/>
    </source>
</evidence>
<dbReference type="STRING" id="313628.LNTAR_02322"/>
<reference evidence="11 12" key="1">
    <citation type="journal article" date="2010" name="J. Bacteriol.">
        <title>Genome sequence of Lentisphaera araneosa HTCC2155T, the type species of the order Lentisphaerales in the phylum Lentisphaerae.</title>
        <authorList>
            <person name="Thrash J.C."/>
            <person name="Cho J.C."/>
            <person name="Vergin K.L."/>
            <person name="Morris R.M."/>
            <person name="Giovannoni S.J."/>
        </authorList>
    </citation>
    <scope>NUCLEOTIDE SEQUENCE [LARGE SCALE GENOMIC DNA]</scope>
    <source>
        <strain evidence="11 12">HTCC2155</strain>
    </source>
</reference>
<dbReference type="GO" id="GO:0005737">
    <property type="term" value="C:cytoplasm"/>
    <property type="evidence" value="ECO:0007669"/>
    <property type="project" value="TreeGrafter"/>
</dbReference>
<dbReference type="PRINTS" id="PR01100">
    <property type="entry name" value="SHIKIMTKNASE"/>
</dbReference>
<sequence length="159" mass="17937">MVFVVMGVSGCGKSTIGEALADLLNFPFHDGDDFHPKANIDKMSSGQALNDDDRQPWLDILAVNIQLWNRGEGAVLACSALKEKYRETLSKFGEVTFVYLKGSREVILERMKQRDHFMKPEMLDSQFATLEEPQEALTVDISQSTDEIIKELQEKINVN</sequence>
<dbReference type="AlphaFoldDB" id="A6DP74"/>
<evidence type="ECO:0000256" key="8">
    <source>
        <dbReference type="ARBA" id="ARBA00023064"/>
    </source>
</evidence>
<dbReference type="Gene3D" id="3.40.50.300">
    <property type="entry name" value="P-loop containing nucleotide triphosphate hydrolases"/>
    <property type="match status" value="1"/>
</dbReference>
<keyword evidence="12" id="KW-1185">Reference proteome</keyword>
<comment type="caution">
    <text evidence="11">The sequence shown here is derived from an EMBL/GenBank/DDBJ whole genome shotgun (WGS) entry which is preliminary data.</text>
</comment>
<evidence type="ECO:0000256" key="6">
    <source>
        <dbReference type="ARBA" id="ARBA00022777"/>
    </source>
</evidence>
<proteinExistence type="inferred from homology"/>
<evidence type="ECO:0000313" key="12">
    <source>
        <dbReference type="Proteomes" id="UP000004947"/>
    </source>
</evidence>
<dbReference type="InterPro" id="IPR031322">
    <property type="entry name" value="Shikimate/glucono_kinase"/>
</dbReference>
<evidence type="ECO:0000256" key="9">
    <source>
        <dbReference type="ARBA" id="ARBA00048090"/>
    </source>
</evidence>
<dbReference type="GO" id="GO:0046316">
    <property type="term" value="F:gluconokinase activity"/>
    <property type="evidence" value="ECO:0007669"/>
    <property type="project" value="UniProtKB-EC"/>
</dbReference>
<evidence type="ECO:0000256" key="7">
    <source>
        <dbReference type="ARBA" id="ARBA00022840"/>
    </source>
</evidence>
<keyword evidence="8" id="KW-0311">Gluconate utilization</keyword>
<dbReference type="SUPFAM" id="SSF52540">
    <property type="entry name" value="P-loop containing nucleoside triphosphate hydrolases"/>
    <property type="match status" value="1"/>
</dbReference>
<dbReference type="EC" id="2.7.1.12" evidence="3 10"/>
<dbReference type="OrthoDB" id="9795716at2"/>
<dbReference type="FunFam" id="3.40.50.300:FF:000522">
    <property type="entry name" value="Gluconokinase"/>
    <property type="match status" value="1"/>
</dbReference>
<evidence type="ECO:0000256" key="1">
    <source>
        <dbReference type="ARBA" id="ARBA00004761"/>
    </source>
</evidence>
<evidence type="ECO:0000256" key="5">
    <source>
        <dbReference type="ARBA" id="ARBA00022741"/>
    </source>
</evidence>
<dbReference type="CDD" id="cd02021">
    <property type="entry name" value="GntK"/>
    <property type="match status" value="1"/>
</dbReference>
<protein>
    <recommendedName>
        <fullName evidence="3 10">Gluconokinase</fullName>
        <ecNumber evidence="3 10">2.7.1.12</ecNumber>
    </recommendedName>
</protein>
<comment type="pathway">
    <text evidence="1">Carbohydrate acid metabolism.</text>
</comment>
<dbReference type="EMBL" id="ABCK01000015">
    <property type="protein sequence ID" value="EDM26606.1"/>
    <property type="molecule type" value="Genomic_DNA"/>
</dbReference>
<dbReference type="RefSeq" id="WP_007279657.1">
    <property type="nucleotide sequence ID" value="NZ_ABCK01000015.1"/>
</dbReference>
<dbReference type="Proteomes" id="UP000004947">
    <property type="component" value="Unassembled WGS sequence"/>
</dbReference>
<keyword evidence="7 10" id="KW-0067">ATP-binding</keyword>
<evidence type="ECO:0000256" key="2">
    <source>
        <dbReference type="ARBA" id="ARBA00008420"/>
    </source>
</evidence>
<name>A6DP74_9BACT</name>
<keyword evidence="5 10" id="KW-0547">Nucleotide-binding</keyword>
<evidence type="ECO:0000256" key="10">
    <source>
        <dbReference type="RuleBase" id="RU363066"/>
    </source>
</evidence>
<evidence type="ECO:0000313" key="11">
    <source>
        <dbReference type="EMBL" id="EDM26606.1"/>
    </source>
</evidence>
<evidence type="ECO:0000256" key="3">
    <source>
        <dbReference type="ARBA" id="ARBA00012054"/>
    </source>
</evidence>
<accession>A6DP74</accession>
<dbReference type="GO" id="GO:0005524">
    <property type="term" value="F:ATP binding"/>
    <property type="evidence" value="ECO:0007669"/>
    <property type="project" value="UniProtKB-KW"/>
</dbReference>
<dbReference type="PANTHER" id="PTHR43442:SF3">
    <property type="entry name" value="GLUCONOKINASE-RELATED"/>
    <property type="match status" value="1"/>
</dbReference>
<organism evidence="11 12">
    <name type="scientific">Lentisphaera araneosa HTCC2155</name>
    <dbReference type="NCBI Taxonomy" id="313628"/>
    <lineage>
        <taxon>Bacteria</taxon>
        <taxon>Pseudomonadati</taxon>
        <taxon>Lentisphaerota</taxon>
        <taxon>Lentisphaeria</taxon>
        <taxon>Lentisphaerales</taxon>
        <taxon>Lentisphaeraceae</taxon>
        <taxon>Lentisphaera</taxon>
    </lineage>
</organism>
<dbReference type="GO" id="GO:0019521">
    <property type="term" value="P:D-gluconate metabolic process"/>
    <property type="evidence" value="ECO:0007669"/>
    <property type="project" value="UniProtKB-KW"/>
</dbReference>
<gene>
    <name evidence="11" type="ORF">LNTAR_02322</name>
</gene>
<keyword evidence="4 10" id="KW-0808">Transferase</keyword>
<dbReference type="NCBIfam" id="TIGR01313">
    <property type="entry name" value="therm_gnt_kin"/>
    <property type="match status" value="1"/>
</dbReference>